<comment type="caution">
    <text evidence="2">The sequence shown here is derived from an EMBL/GenBank/DDBJ whole genome shotgun (WGS) entry which is preliminary data.</text>
</comment>
<accession>A0A4P9VMR9</accession>
<sequence>MKQSGFSSKKRPNQSLPLGKGYRATLEEPDHVLFATTRTKEREPLFKWAGPIAKTKIVLLAKNDNDVKINTPEDIAKYPVGTIRDDVGEQLVKALGVPESMIKPSSNADSLVKKLNTGRVDLWAYEENVARWFIKKNNLQNSDFSVVYTLKEAELFYAFSKKTSDDLINQLQKGIDEVKKTKGQISDTLYNDILSEYL</sequence>
<dbReference type="EMBL" id="NDXW01000001">
    <property type="protein sequence ID" value="RDH44186.1"/>
    <property type="molecule type" value="Genomic_DNA"/>
</dbReference>
<feature type="region of interest" description="Disordered" evidence="1">
    <location>
        <begin position="1"/>
        <end position="23"/>
    </location>
</feature>
<reference evidence="2 3" key="1">
    <citation type="submission" date="2017-04" db="EMBL/GenBank/DDBJ databases">
        <title>Draft genome sequence of Zooshikella ganghwensis VG4 isolated from Red Sea sediments.</title>
        <authorList>
            <person name="Rehman Z."/>
            <person name="Alam I."/>
            <person name="Kamau A."/>
            <person name="Bajic V."/>
            <person name="Leiknes T."/>
        </authorList>
    </citation>
    <scope>NUCLEOTIDE SEQUENCE [LARGE SCALE GENOMIC DNA]</scope>
    <source>
        <strain evidence="2 3">VG4</strain>
    </source>
</reference>
<dbReference type="Gene3D" id="3.40.190.10">
    <property type="entry name" value="Periplasmic binding protein-like II"/>
    <property type="match status" value="2"/>
</dbReference>
<keyword evidence="3" id="KW-1185">Reference proteome</keyword>
<dbReference type="PANTHER" id="PTHR38834">
    <property type="entry name" value="PERIPLASMIC SUBSTRATE BINDING PROTEIN FAMILY 3"/>
    <property type="match status" value="1"/>
</dbReference>
<dbReference type="PANTHER" id="PTHR38834:SF3">
    <property type="entry name" value="SOLUTE-BINDING PROTEIN FAMILY 3_N-TERMINAL DOMAIN-CONTAINING PROTEIN"/>
    <property type="match status" value="1"/>
</dbReference>
<organism evidence="2 3">
    <name type="scientific">Zooshikella ganghwensis</name>
    <dbReference type="NCBI Taxonomy" id="202772"/>
    <lineage>
        <taxon>Bacteria</taxon>
        <taxon>Pseudomonadati</taxon>
        <taxon>Pseudomonadota</taxon>
        <taxon>Gammaproteobacteria</taxon>
        <taxon>Oceanospirillales</taxon>
        <taxon>Zooshikellaceae</taxon>
        <taxon>Zooshikella</taxon>
    </lineage>
</organism>
<dbReference type="SUPFAM" id="SSF53850">
    <property type="entry name" value="Periplasmic binding protein-like II"/>
    <property type="match status" value="1"/>
</dbReference>
<protein>
    <submittedName>
        <fullName evidence="2">Amino acid ABC transporter substrate-binding protein</fullName>
    </submittedName>
</protein>
<name>A0A4P9VMR9_9GAMM</name>
<dbReference type="Proteomes" id="UP000257039">
    <property type="component" value="Unassembled WGS sequence"/>
</dbReference>
<gene>
    <name evidence="2" type="ORF">B9G39_12405</name>
</gene>
<proteinExistence type="predicted"/>
<dbReference type="AlphaFoldDB" id="A0A4P9VMR9"/>
<evidence type="ECO:0000313" key="3">
    <source>
        <dbReference type="Proteomes" id="UP000257039"/>
    </source>
</evidence>
<evidence type="ECO:0000256" key="1">
    <source>
        <dbReference type="SAM" id="MobiDB-lite"/>
    </source>
</evidence>
<evidence type="ECO:0000313" key="2">
    <source>
        <dbReference type="EMBL" id="RDH44186.1"/>
    </source>
</evidence>